<dbReference type="Gene3D" id="3.40.225.10">
    <property type="entry name" value="Class II aldolase/adducin N-terminal domain"/>
    <property type="match status" value="1"/>
</dbReference>
<evidence type="ECO:0000256" key="1">
    <source>
        <dbReference type="SAM" id="MobiDB-lite"/>
    </source>
</evidence>
<sequence>MNLPPPQTNSLILSSASSIPHSHPLSPTLKKFQSYISAYLSIVLSERSTYERDGDSQKQDEHGLYDSVSHHTAFSSNSLPLSADSSTSLMSSLASPHSRILQKNASSTSLGASYSSNAFQRMRGFGSLWMRQTASSESGSTYSPSISRGAMSQRGRSNARHSLSEGASGLEQNLFETHQWDPLGVSNAAPVTSTAQRSMKLCQFQVRSQSALWRQIKECTPTPRIMILLHTSPDNISSRLSQEPLLQKVRHHFGVFCFVAALKVIQKDSSLKDAHSALHQHCTRNRINLTLGWQEHADNSNTTEHSDQNSVSASLATLCIVNAENACIRLNMHSDLDVWNVAKMLVDYILLRENVHWFRTISLSEETFTPLYQQIHSTVSEPSLTEYSNRLLQFAQNANLFSSKHKGGNVSIKLQNTKHLPQQMSHKLNMLITPRQQDKSSLKKEDFVFASACLKERMIHCCARKAHFKSSIDTGVLSALYHRFPFIHSSIHFHYCMALVIPQACTSFGYPCGCIEEADEIYRTLSAARLQDAYKGGSFMVEMKNHGYLLGLTEDLVNPLLETWKSLRKEYDTYMDENTSSESPLSHYASYPMFVEHRIVGVVSLHTFHRDAEDCMHMYVSPNNQSHLDAFLMQVEKRMKNIMILHGDNKRNENLSMGTSRRGRSRTRNVPMSTHPDDVLRVALQKRGWTLQRQHDDSCDIYECPDVVEERSLQQAHEANMDSLIANGDDLSVTVHYEIGLVLCNATDGKVCATQKTLSVPTLQVTKEEYDMIGEGVPGSAGVVSVLLKELGSQLHYPLNDLLTPLLIDQFDSVNVLQTLVRRKYLVFLVWSASSIVNCQWTSASSLEEPFRDHVMRLEDAMGLLSLRHTVR</sequence>
<dbReference type="InterPro" id="IPR001303">
    <property type="entry name" value="Aldolase_II/adducin_N"/>
</dbReference>
<dbReference type="EMBL" id="HBGD01006314">
    <property type="protein sequence ID" value="CAD9081997.1"/>
    <property type="molecule type" value="Transcribed_RNA"/>
</dbReference>
<evidence type="ECO:0000259" key="2">
    <source>
        <dbReference type="Pfam" id="PF00596"/>
    </source>
</evidence>
<proteinExistence type="predicted"/>
<feature type="domain" description="Class II aldolase/adducin N-terminal" evidence="2">
    <location>
        <begin position="404"/>
        <end position="548"/>
    </location>
</feature>
<gene>
    <name evidence="3" type="ORF">PCOS0759_LOCUS5237</name>
</gene>
<dbReference type="SUPFAM" id="SSF53639">
    <property type="entry name" value="AraD/HMP-PK domain-like"/>
    <property type="match status" value="1"/>
</dbReference>
<name>A0A7S1KQR3_9EUKA</name>
<protein>
    <recommendedName>
        <fullName evidence="2">Class II aldolase/adducin N-terminal domain-containing protein</fullName>
    </recommendedName>
</protein>
<feature type="region of interest" description="Disordered" evidence="1">
    <location>
        <begin position="651"/>
        <end position="674"/>
    </location>
</feature>
<dbReference type="InterPro" id="IPR036409">
    <property type="entry name" value="Aldolase_II/adducin_N_sf"/>
</dbReference>
<feature type="region of interest" description="Disordered" evidence="1">
    <location>
        <begin position="136"/>
        <end position="165"/>
    </location>
</feature>
<dbReference type="Pfam" id="PF00596">
    <property type="entry name" value="Aldolase_II"/>
    <property type="match status" value="1"/>
</dbReference>
<organism evidence="3">
    <name type="scientific">Percolomonas cosmopolitus</name>
    <dbReference type="NCBI Taxonomy" id="63605"/>
    <lineage>
        <taxon>Eukaryota</taxon>
        <taxon>Discoba</taxon>
        <taxon>Heterolobosea</taxon>
        <taxon>Tetramitia</taxon>
        <taxon>Eutetramitia</taxon>
        <taxon>Percolomonadidae</taxon>
        <taxon>Percolomonas</taxon>
    </lineage>
</organism>
<evidence type="ECO:0000313" key="3">
    <source>
        <dbReference type="EMBL" id="CAD9081997.1"/>
    </source>
</evidence>
<accession>A0A7S1KQR3</accession>
<dbReference type="AlphaFoldDB" id="A0A7S1KQR3"/>
<feature type="compositionally biased region" description="Polar residues" evidence="1">
    <location>
        <begin position="136"/>
        <end position="146"/>
    </location>
</feature>
<reference evidence="3" key="1">
    <citation type="submission" date="2021-01" db="EMBL/GenBank/DDBJ databases">
        <authorList>
            <person name="Corre E."/>
            <person name="Pelletier E."/>
            <person name="Niang G."/>
            <person name="Scheremetjew M."/>
            <person name="Finn R."/>
            <person name="Kale V."/>
            <person name="Holt S."/>
            <person name="Cochrane G."/>
            <person name="Meng A."/>
            <person name="Brown T."/>
            <person name="Cohen L."/>
        </authorList>
    </citation>
    <scope>NUCLEOTIDE SEQUENCE</scope>
    <source>
        <strain evidence="3">WS</strain>
    </source>
</reference>